<dbReference type="Pfam" id="PF01370">
    <property type="entry name" value="Epimerase"/>
    <property type="match status" value="1"/>
</dbReference>
<organism evidence="5 6">
    <name type="scientific">Psilocybe cf. subviscida</name>
    <dbReference type="NCBI Taxonomy" id="2480587"/>
    <lineage>
        <taxon>Eukaryota</taxon>
        <taxon>Fungi</taxon>
        <taxon>Dikarya</taxon>
        <taxon>Basidiomycota</taxon>
        <taxon>Agaricomycotina</taxon>
        <taxon>Agaricomycetes</taxon>
        <taxon>Agaricomycetidae</taxon>
        <taxon>Agaricales</taxon>
        <taxon>Agaricineae</taxon>
        <taxon>Strophariaceae</taxon>
        <taxon>Psilocybe</taxon>
    </lineage>
</organism>
<keyword evidence="6" id="KW-1185">Reference proteome</keyword>
<keyword evidence="1" id="KW-0560">Oxidoreductase</keyword>
<dbReference type="InterPro" id="IPR001509">
    <property type="entry name" value="Epimerase_deHydtase"/>
</dbReference>
<dbReference type="Gene3D" id="3.40.50.720">
    <property type="entry name" value="NAD(P)-binding Rossmann-like Domain"/>
    <property type="match status" value="1"/>
</dbReference>
<feature type="signal peptide" evidence="3">
    <location>
        <begin position="1"/>
        <end position="20"/>
    </location>
</feature>
<gene>
    <name evidence="5" type="ORF">D9619_001331</name>
</gene>
<evidence type="ECO:0000259" key="4">
    <source>
        <dbReference type="Pfam" id="PF01370"/>
    </source>
</evidence>
<evidence type="ECO:0000256" key="2">
    <source>
        <dbReference type="ARBA" id="ARBA00023445"/>
    </source>
</evidence>
<dbReference type="SUPFAM" id="SSF51735">
    <property type="entry name" value="NAD(P)-binding Rossmann-fold domains"/>
    <property type="match status" value="1"/>
</dbReference>
<evidence type="ECO:0000313" key="5">
    <source>
        <dbReference type="EMBL" id="KAF5321158.1"/>
    </source>
</evidence>
<reference evidence="5 6" key="1">
    <citation type="journal article" date="2020" name="ISME J.">
        <title>Uncovering the hidden diversity of litter-decomposition mechanisms in mushroom-forming fungi.</title>
        <authorList>
            <person name="Floudas D."/>
            <person name="Bentzer J."/>
            <person name="Ahren D."/>
            <person name="Johansson T."/>
            <person name="Persson P."/>
            <person name="Tunlid A."/>
        </authorList>
    </citation>
    <scope>NUCLEOTIDE SEQUENCE [LARGE SCALE GENOMIC DNA]</scope>
    <source>
        <strain evidence="5 6">CBS 101986</strain>
    </source>
</reference>
<dbReference type="PANTHER" id="PTHR10366:SF564">
    <property type="entry name" value="STEROL-4-ALPHA-CARBOXYLATE 3-DEHYDROGENASE, DECARBOXYLATING"/>
    <property type="match status" value="1"/>
</dbReference>
<dbReference type="EMBL" id="JAACJJ010000028">
    <property type="protein sequence ID" value="KAF5321158.1"/>
    <property type="molecule type" value="Genomic_DNA"/>
</dbReference>
<dbReference type="OrthoDB" id="2735536at2759"/>
<comment type="caution">
    <text evidence="5">The sequence shown here is derived from an EMBL/GenBank/DDBJ whole genome shotgun (WGS) entry which is preliminary data.</text>
</comment>
<proteinExistence type="inferred from homology"/>
<evidence type="ECO:0000256" key="1">
    <source>
        <dbReference type="ARBA" id="ARBA00023002"/>
    </source>
</evidence>
<keyword evidence="3" id="KW-0732">Signal</keyword>
<evidence type="ECO:0000256" key="3">
    <source>
        <dbReference type="SAM" id="SignalP"/>
    </source>
</evidence>
<feature type="chain" id="PRO_5034292861" description="NAD-dependent epimerase/dehydratase domain-containing protein" evidence="3">
    <location>
        <begin position="21"/>
        <end position="347"/>
    </location>
</feature>
<name>A0A8H5BET8_9AGAR</name>
<dbReference type="PANTHER" id="PTHR10366">
    <property type="entry name" value="NAD DEPENDENT EPIMERASE/DEHYDRATASE"/>
    <property type="match status" value="1"/>
</dbReference>
<feature type="domain" description="NAD-dependent epimerase/dehydratase" evidence="4">
    <location>
        <begin position="5"/>
        <end position="245"/>
    </location>
</feature>
<dbReference type="GO" id="GO:0016616">
    <property type="term" value="F:oxidoreductase activity, acting on the CH-OH group of donors, NAD or NADP as acceptor"/>
    <property type="evidence" value="ECO:0007669"/>
    <property type="project" value="TreeGrafter"/>
</dbReference>
<protein>
    <recommendedName>
        <fullName evidence="4">NAD-dependent epimerase/dehydratase domain-containing protein</fullName>
    </recommendedName>
</protein>
<comment type="similarity">
    <text evidence="2">Belongs to the NAD(P)-dependent epimerase/dehydratase family. Dihydroflavonol-4-reductase subfamily.</text>
</comment>
<dbReference type="AlphaFoldDB" id="A0A8H5BET8"/>
<sequence length="347" mass="37990">MSKLIFVTGVSGFLAAQIVAQLVDEGHRVRGTARGNKVEALRNLYKDQPSVEIVEVSDIAGAQFPEAFVGVDAVIHTASPTPGRAAPELVLKGAIEGSLNVLRQAEEAGIKKFVVTSSIAAVNGVPITDGKYSPDDWNPLTMEDAIDAHPFIVYEISKKYAELAVWEWAEAHPHVDVTTINPPFIYGPFATPSLPIAPGYFHGLSSNILVYNFVAPKGSYPPNPGNVDIRDVARAHTGALRTPASVTGRKRVILSSPHKFVYKDVIELLKRERPQLADRIIQTPPPEQTYYNFVVDRKRIEEVTGLRDEDFVPFEQMFLEGIDSCLQVEAGWKACGYTGTPFDIPPA</sequence>
<dbReference type="Proteomes" id="UP000567179">
    <property type="component" value="Unassembled WGS sequence"/>
</dbReference>
<evidence type="ECO:0000313" key="6">
    <source>
        <dbReference type="Proteomes" id="UP000567179"/>
    </source>
</evidence>
<dbReference type="InterPro" id="IPR036291">
    <property type="entry name" value="NAD(P)-bd_dom_sf"/>
</dbReference>
<dbReference type="InterPro" id="IPR050425">
    <property type="entry name" value="NAD(P)_dehydrat-like"/>
</dbReference>
<accession>A0A8H5BET8</accession>